<reference evidence="3 4" key="1">
    <citation type="journal article" date="1998" name="Science">
        <title>Genome sequence of the nematode C. elegans: a platform for investigating biology.</title>
        <authorList>
            <consortium name="The C. elegans sequencing consortium"/>
            <person name="Sulson J.E."/>
            <person name="Waterston R."/>
        </authorList>
    </citation>
    <scope>NUCLEOTIDE SEQUENCE [LARGE SCALE GENOMIC DNA]</scope>
    <source>
        <strain evidence="3 4">Bristol N2</strain>
    </source>
</reference>
<evidence type="ECO:0000313" key="3">
    <source>
        <dbReference type="EMBL" id="CDO41114.1"/>
    </source>
</evidence>
<evidence type="ECO:0000256" key="2">
    <source>
        <dbReference type="SAM" id="SignalP"/>
    </source>
</evidence>
<dbReference type="HOGENOM" id="CLU_2887859_0_0_1"/>
<feature type="signal peptide" evidence="2">
    <location>
        <begin position="1"/>
        <end position="26"/>
    </location>
</feature>
<keyword evidence="4" id="KW-1185">Reference proteome</keyword>
<feature type="compositionally biased region" description="Polar residues" evidence="1">
    <location>
        <begin position="47"/>
        <end position="57"/>
    </location>
</feature>
<dbReference type="Bgee" id="WBGene00021352">
    <property type="expression patterns" value="Expressed in larva and 3 other cell types or tissues"/>
</dbReference>
<feature type="chain" id="PRO_5004958216" evidence="2">
    <location>
        <begin position="27"/>
        <end position="63"/>
    </location>
</feature>
<name>X5M8X2_CAEEL</name>
<dbReference type="CTD" id="171770"/>
<evidence type="ECO:0000313" key="5">
    <source>
        <dbReference type="WormBase" id="Y37E3.11g"/>
    </source>
</evidence>
<dbReference type="WormBase" id="Y37E3.11g">
    <property type="protein sequence ID" value="CE49631"/>
    <property type="gene ID" value="WBGene00021352"/>
    <property type="gene designation" value="pcyt-2.1"/>
</dbReference>
<dbReference type="GeneID" id="171770"/>
<dbReference type="AlphaFoldDB" id="X5M8X2"/>
<dbReference type="RefSeq" id="NP_001293346.1">
    <property type="nucleotide sequence ID" value="NM_001306417.3"/>
</dbReference>
<feature type="region of interest" description="Disordered" evidence="1">
    <location>
        <begin position="29"/>
        <end position="63"/>
    </location>
</feature>
<dbReference type="OrthoDB" id="40021at2759"/>
<gene>
    <name evidence="3 5" type="primary">pcyt-2.1</name>
    <name evidence="3" type="ORF">CELE_Y37E3.11</name>
    <name evidence="5" type="ORF">Y37E3.11</name>
</gene>
<proteinExistence type="predicted"/>
<dbReference type="Proteomes" id="UP000001940">
    <property type="component" value="Chromosome I"/>
</dbReference>
<keyword evidence="2" id="KW-0732">Signal</keyword>
<dbReference type="AGR" id="WB:WBGene00021352"/>
<evidence type="ECO:0000256" key="1">
    <source>
        <dbReference type="SAM" id="MobiDB-lite"/>
    </source>
</evidence>
<sequence>MKLCSVLHMRLLLTFWISLMFRQLSTDSVTTTPQSSTHRLHRSTRSQKPNVVESTMKWTREVI</sequence>
<evidence type="ECO:0000313" key="4">
    <source>
        <dbReference type="Proteomes" id="UP000001940"/>
    </source>
</evidence>
<dbReference type="ExpressionAtlas" id="X5M8X2">
    <property type="expression patterns" value="baseline and differential"/>
</dbReference>
<organism evidence="3 4">
    <name type="scientific">Caenorhabditis elegans</name>
    <dbReference type="NCBI Taxonomy" id="6239"/>
    <lineage>
        <taxon>Eukaryota</taxon>
        <taxon>Metazoa</taxon>
        <taxon>Ecdysozoa</taxon>
        <taxon>Nematoda</taxon>
        <taxon>Chromadorea</taxon>
        <taxon>Rhabditida</taxon>
        <taxon>Rhabditina</taxon>
        <taxon>Rhabditomorpha</taxon>
        <taxon>Rhabditoidea</taxon>
        <taxon>Rhabditidae</taxon>
        <taxon>Peloderinae</taxon>
        <taxon>Caenorhabditis</taxon>
    </lineage>
</organism>
<dbReference type="EMBL" id="BX284601">
    <property type="protein sequence ID" value="CDO41114.1"/>
    <property type="molecule type" value="Genomic_DNA"/>
</dbReference>
<protein>
    <submittedName>
        <fullName evidence="3">Secreted protein</fullName>
    </submittedName>
</protein>
<accession>X5M8X2</accession>